<keyword evidence="2" id="KW-1133">Transmembrane helix</keyword>
<comment type="caution">
    <text evidence="3">The sequence shown here is derived from an EMBL/GenBank/DDBJ whole genome shotgun (WGS) entry which is preliminary data.</text>
</comment>
<evidence type="ECO:0008006" key="5">
    <source>
        <dbReference type="Google" id="ProtNLM"/>
    </source>
</evidence>
<organism evidence="3 4">
    <name type="scientific">Neofusicoccum ribis</name>
    <dbReference type="NCBI Taxonomy" id="45134"/>
    <lineage>
        <taxon>Eukaryota</taxon>
        <taxon>Fungi</taxon>
        <taxon>Dikarya</taxon>
        <taxon>Ascomycota</taxon>
        <taxon>Pezizomycotina</taxon>
        <taxon>Dothideomycetes</taxon>
        <taxon>Dothideomycetes incertae sedis</taxon>
        <taxon>Botryosphaeriales</taxon>
        <taxon>Botryosphaeriaceae</taxon>
        <taxon>Neofusicoccum</taxon>
    </lineage>
</organism>
<feature type="transmembrane region" description="Helical" evidence="2">
    <location>
        <begin position="207"/>
        <end position="231"/>
    </location>
</feature>
<keyword evidence="4" id="KW-1185">Reference proteome</keyword>
<protein>
    <recommendedName>
        <fullName evidence="5">Transmembrane protein</fullName>
    </recommendedName>
</protein>
<dbReference type="EMBL" id="JAJVDC020000169">
    <property type="protein sequence ID" value="KAL1620453.1"/>
    <property type="molecule type" value="Genomic_DNA"/>
</dbReference>
<name>A0ABR3SGM7_9PEZI</name>
<evidence type="ECO:0000256" key="2">
    <source>
        <dbReference type="SAM" id="Phobius"/>
    </source>
</evidence>
<accession>A0ABR3SGM7</accession>
<feature type="transmembrane region" description="Helical" evidence="2">
    <location>
        <begin position="94"/>
        <end position="113"/>
    </location>
</feature>
<sequence length="376" mass="42489">MYEVGFDKVPWFPDHKVQIAVAISYLACLPIMSIMLFTRFPPVQTFREMTSWRMPYSKVTILIALLASWCYILVGGVLSLGVGLSQSLTECSRGLFLCTWFYTTTKLGVYLFLMERAFIVRGGGVRMRSWHYRFNFFLLGCWLVVFILLEVGRKFSIREDGVCIFGWEWWALIPLMSLDVFVNLYLLAMFVIPLFRNQFINRKLRNLAIKALWTSLGSVIATMSNLIMLIMIEAPGWLCLGSCSIDIFANAVLLFYMTLTLRSDDKQAKVAWTINGFNHTDSRVSGRGAPSLNNSGGSRGLKNQWTNRLGPQVDLPHEFELRSGDSNHITTTVEAKQANSERSVGDNESDMGILPPSGIHVSHRVDYAYSAATPVQ</sequence>
<evidence type="ECO:0000256" key="1">
    <source>
        <dbReference type="SAM" id="MobiDB-lite"/>
    </source>
</evidence>
<feature type="transmembrane region" description="Helical" evidence="2">
    <location>
        <begin position="172"/>
        <end position="195"/>
    </location>
</feature>
<feature type="transmembrane region" description="Helical" evidence="2">
    <location>
        <begin position="134"/>
        <end position="152"/>
    </location>
</feature>
<evidence type="ECO:0000313" key="4">
    <source>
        <dbReference type="Proteomes" id="UP001521116"/>
    </source>
</evidence>
<dbReference type="Proteomes" id="UP001521116">
    <property type="component" value="Unassembled WGS sequence"/>
</dbReference>
<feature type="transmembrane region" description="Helical" evidence="2">
    <location>
        <begin position="59"/>
        <end position="82"/>
    </location>
</feature>
<dbReference type="PANTHER" id="PTHR38848:SF3">
    <property type="entry name" value="G-PROTEIN COUPLED RECEPTORS FAMILY 3 PROFILE DOMAIN-CONTAINING PROTEIN"/>
    <property type="match status" value="1"/>
</dbReference>
<gene>
    <name evidence="3" type="ORF">SLS56_009684</name>
</gene>
<feature type="region of interest" description="Disordered" evidence="1">
    <location>
        <begin position="285"/>
        <end position="306"/>
    </location>
</feature>
<keyword evidence="2" id="KW-0812">Transmembrane</keyword>
<keyword evidence="2" id="KW-0472">Membrane</keyword>
<evidence type="ECO:0000313" key="3">
    <source>
        <dbReference type="EMBL" id="KAL1620453.1"/>
    </source>
</evidence>
<feature type="transmembrane region" description="Helical" evidence="2">
    <location>
        <begin position="17"/>
        <end position="38"/>
    </location>
</feature>
<feature type="transmembrane region" description="Helical" evidence="2">
    <location>
        <begin position="237"/>
        <end position="259"/>
    </location>
</feature>
<reference evidence="3 4" key="1">
    <citation type="submission" date="2024-02" db="EMBL/GenBank/DDBJ databases">
        <title>De novo assembly and annotation of 12 fungi associated with fruit tree decline syndrome in Ontario, Canada.</title>
        <authorList>
            <person name="Sulman M."/>
            <person name="Ellouze W."/>
            <person name="Ilyukhin E."/>
        </authorList>
    </citation>
    <scope>NUCLEOTIDE SEQUENCE [LARGE SCALE GENOMIC DNA]</scope>
    <source>
        <strain evidence="3 4">M1-105</strain>
    </source>
</reference>
<proteinExistence type="predicted"/>
<feature type="compositionally biased region" description="Polar residues" evidence="1">
    <location>
        <begin position="291"/>
        <end position="306"/>
    </location>
</feature>
<dbReference type="PANTHER" id="PTHR38848">
    <property type="entry name" value="G-PROTEIN COUPLED RECEPTORS FAMILY 3 PROFILE DOMAIN-CONTAINING PROTEIN"/>
    <property type="match status" value="1"/>
</dbReference>